<feature type="signal peptide" evidence="3">
    <location>
        <begin position="1"/>
        <end position="26"/>
    </location>
</feature>
<keyword evidence="3" id="KW-0732">Signal</keyword>
<keyword evidence="1" id="KW-0433">Leucine-rich repeat</keyword>
<dbReference type="InterPro" id="IPR001611">
    <property type="entry name" value="Leu-rich_rpt"/>
</dbReference>
<dbReference type="PANTHER" id="PTHR45712:SF28">
    <property type="entry name" value="LEUCINE-RICH REPEAT-CONTAINING PROTEIN 70-LIKE"/>
    <property type="match status" value="1"/>
</dbReference>
<dbReference type="SMART" id="SM00369">
    <property type="entry name" value="LRR_TYP"/>
    <property type="match status" value="7"/>
</dbReference>
<dbReference type="InterPro" id="IPR050333">
    <property type="entry name" value="SLRP"/>
</dbReference>
<dbReference type="SUPFAM" id="SSF52058">
    <property type="entry name" value="L domain-like"/>
    <property type="match status" value="1"/>
</dbReference>
<dbReference type="Proteomes" id="UP000695000">
    <property type="component" value="Unplaced"/>
</dbReference>
<dbReference type="InterPro" id="IPR032675">
    <property type="entry name" value="LRR_dom_sf"/>
</dbReference>
<dbReference type="InterPro" id="IPR003591">
    <property type="entry name" value="Leu-rich_rpt_typical-subtyp"/>
</dbReference>
<sequence>MEKRRDRVKMFLFAVVLLFAFETISGCDYPTFKNTSVTVVGVRGVDKISGCLEPDGALEKASYIQIINQSIPVLYSGAIRNLPNLVDAVLDNNGIIEINAGAFYNLPKLQLMRLENNNIEVLKNGVFNNLMIKELHLMNNSISVIDQGTFNHMPQLTILNLDKNRLSNWNGDWFLYTPTISNLSFKSNQLKHIPKGAFRNLKGFHIIAGRNITTNINFDDNLIETIDPNALEGLNVLGWLFLSKNKIRELDENLLDPLENIDWLKLSFNQLSCVPDKIIEKIPTVTRYIDGNPLSDYCRAKIFR</sequence>
<evidence type="ECO:0000256" key="1">
    <source>
        <dbReference type="ARBA" id="ARBA00022614"/>
    </source>
</evidence>
<dbReference type="RefSeq" id="XP_017783760.1">
    <property type="nucleotide sequence ID" value="XM_017928271.1"/>
</dbReference>
<keyword evidence="2" id="KW-0677">Repeat</keyword>
<name>A0ABM1NAB0_NICVS</name>
<proteinExistence type="predicted"/>
<dbReference type="Pfam" id="PF13855">
    <property type="entry name" value="LRR_8"/>
    <property type="match status" value="1"/>
</dbReference>
<accession>A0ABM1NAB0</accession>
<dbReference type="GeneID" id="108567667"/>
<organism evidence="4 5">
    <name type="scientific">Nicrophorus vespilloides</name>
    <name type="common">Boreal carrion beetle</name>
    <dbReference type="NCBI Taxonomy" id="110193"/>
    <lineage>
        <taxon>Eukaryota</taxon>
        <taxon>Metazoa</taxon>
        <taxon>Ecdysozoa</taxon>
        <taxon>Arthropoda</taxon>
        <taxon>Hexapoda</taxon>
        <taxon>Insecta</taxon>
        <taxon>Pterygota</taxon>
        <taxon>Neoptera</taxon>
        <taxon>Endopterygota</taxon>
        <taxon>Coleoptera</taxon>
        <taxon>Polyphaga</taxon>
        <taxon>Staphyliniformia</taxon>
        <taxon>Silphidae</taxon>
        <taxon>Nicrophorinae</taxon>
        <taxon>Nicrophorus</taxon>
    </lineage>
</organism>
<evidence type="ECO:0000256" key="2">
    <source>
        <dbReference type="ARBA" id="ARBA00022737"/>
    </source>
</evidence>
<reference evidence="5" key="1">
    <citation type="submission" date="2025-08" db="UniProtKB">
        <authorList>
            <consortium name="RefSeq"/>
        </authorList>
    </citation>
    <scope>IDENTIFICATION</scope>
    <source>
        <tissue evidence="5">Whole Larva</tissue>
    </source>
</reference>
<dbReference type="PANTHER" id="PTHR45712">
    <property type="entry name" value="AGAP008170-PA"/>
    <property type="match status" value="1"/>
</dbReference>
<evidence type="ECO:0000256" key="3">
    <source>
        <dbReference type="SAM" id="SignalP"/>
    </source>
</evidence>
<evidence type="ECO:0000313" key="5">
    <source>
        <dbReference type="RefSeq" id="XP_017783760.1"/>
    </source>
</evidence>
<dbReference type="Pfam" id="PF13306">
    <property type="entry name" value="LRR_5"/>
    <property type="match status" value="1"/>
</dbReference>
<dbReference type="InterPro" id="IPR026906">
    <property type="entry name" value="LRR_5"/>
</dbReference>
<gene>
    <name evidence="5" type="primary">LOC108567667</name>
</gene>
<dbReference type="Gene3D" id="3.80.10.10">
    <property type="entry name" value="Ribonuclease Inhibitor"/>
    <property type="match status" value="2"/>
</dbReference>
<protein>
    <submittedName>
        <fullName evidence="5">Chondroadherin-like</fullName>
    </submittedName>
</protein>
<evidence type="ECO:0000313" key="4">
    <source>
        <dbReference type="Proteomes" id="UP000695000"/>
    </source>
</evidence>
<feature type="chain" id="PRO_5045625386" evidence="3">
    <location>
        <begin position="27"/>
        <end position="304"/>
    </location>
</feature>
<keyword evidence="4" id="KW-1185">Reference proteome</keyword>